<protein>
    <submittedName>
        <fullName evidence="3">GLPGLI family protein</fullName>
    </submittedName>
</protein>
<feature type="compositionally biased region" description="Basic and acidic residues" evidence="1">
    <location>
        <begin position="172"/>
        <end position="188"/>
    </location>
</feature>
<feature type="chain" id="PRO_5030025370" evidence="2">
    <location>
        <begin position="23"/>
        <end position="292"/>
    </location>
</feature>
<evidence type="ECO:0000313" key="3">
    <source>
        <dbReference type="EMBL" id="RAJ22550.1"/>
    </source>
</evidence>
<dbReference type="STRING" id="49280.A9996_17010"/>
<dbReference type="Pfam" id="PF09697">
    <property type="entry name" value="Porph_ging"/>
    <property type="match status" value="1"/>
</dbReference>
<evidence type="ECO:0000313" key="4">
    <source>
        <dbReference type="Proteomes" id="UP000248987"/>
    </source>
</evidence>
<dbReference type="NCBIfam" id="TIGR01200">
    <property type="entry name" value="GLPGLI"/>
    <property type="match status" value="1"/>
</dbReference>
<evidence type="ECO:0000256" key="1">
    <source>
        <dbReference type="SAM" id="MobiDB-lite"/>
    </source>
</evidence>
<sequence length="292" mass="33321">MKSLSIRIYSCLMLLFSTALMAQDFQGKAYYQSKTTMDMSNFGGNQMSEQQKKMIAERMKSMLEKTYILSFNRTESIYKEEEKLATPGAGGGSQWGGMMGSFTAGAQYKNVKEHQLIQDQEFFGKQFLIKDSIPKLEWKMENESKQIGQYLCFKATAVKKGDDLDFANMRRRNQDDEKKEGEKSKDTAKTTNLMDEIEVPKEILITAWYTPQIPVNQGPGEYWGLPGLILEVNSGRTTILCSKIEINPTDKVDIKAPSKGKEVTKEQYAEIVKEKMKEMQDMYGGRNRGSRF</sequence>
<evidence type="ECO:0000256" key="2">
    <source>
        <dbReference type="SAM" id="SignalP"/>
    </source>
</evidence>
<dbReference type="AlphaFoldDB" id="A0A1A7QQW4"/>
<keyword evidence="2" id="KW-0732">Signal</keyword>
<name>A0A1A7QQW4_9FLAO</name>
<proteinExistence type="predicted"/>
<dbReference type="RefSeq" id="WP_066437984.1">
    <property type="nucleotide sequence ID" value="NZ_LZRN01000051.1"/>
</dbReference>
<feature type="signal peptide" evidence="2">
    <location>
        <begin position="1"/>
        <end position="22"/>
    </location>
</feature>
<comment type="caution">
    <text evidence="3">The sequence shown here is derived from an EMBL/GenBank/DDBJ whole genome shotgun (WGS) entry which is preliminary data.</text>
</comment>
<keyword evidence="4" id="KW-1185">Reference proteome</keyword>
<reference evidence="3 4" key="1">
    <citation type="submission" date="2018-06" db="EMBL/GenBank/DDBJ databases">
        <title>Genomic Encyclopedia of Archaeal and Bacterial Type Strains, Phase II (KMG-II): from individual species to whole genera.</title>
        <authorList>
            <person name="Goeker M."/>
        </authorList>
    </citation>
    <scope>NUCLEOTIDE SEQUENCE [LARGE SCALE GENOMIC DNA]</scope>
    <source>
        <strain evidence="3 4">DSM 12408</strain>
    </source>
</reference>
<organism evidence="3 4">
    <name type="scientific">Gelidibacter algens</name>
    <dbReference type="NCBI Taxonomy" id="49280"/>
    <lineage>
        <taxon>Bacteria</taxon>
        <taxon>Pseudomonadati</taxon>
        <taxon>Bacteroidota</taxon>
        <taxon>Flavobacteriia</taxon>
        <taxon>Flavobacteriales</taxon>
        <taxon>Flavobacteriaceae</taxon>
        <taxon>Gelidibacter</taxon>
    </lineage>
</organism>
<feature type="region of interest" description="Disordered" evidence="1">
    <location>
        <begin position="170"/>
        <end position="190"/>
    </location>
</feature>
<dbReference type="OrthoDB" id="1068986at2"/>
<accession>A0A1A7QQW4</accession>
<dbReference type="Proteomes" id="UP000248987">
    <property type="component" value="Unassembled WGS sequence"/>
</dbReference>
<dbReference type="EMBL" id="QLLQ01000009">
    <property type="protein sequence ID" value="RAJ22550.1"/>
    <property type="molecule type" value="Genomic_DNA"/>
</dbReference>
<dbReference type="InterPro" id="IPR005901">
    <property type="entry name" value="GLPGLI"/>
</dbReference>
<gene>
    <name evidence="3" type="ORF">LX77_02499</name>
</gene>